<accession>A0ABQ5FRH3</accession>
<reference evidence="1" key="2">
    <citation type="submission" date="2022-01" db="EMBL/GenBank/DDBJ databases">
        <authorList>
            <person name="Yamashiro T."/>
            <person name="Shiraishi A."/>
            <person name="Satake H."/>
            <person name="Nakayama K."/>
        </authorList>
    </citation>
    <scope>NUCLEOTIDE SEQUENCE</scope>
</reference>
<dbReference type="PANTHER" id="PTHR33067">
    <property type="entry name" value="RNA-DIRECTED DNA POLYMERASE-RELATED"/>
    <property type="match status" value="1"/>
</dbReference>
<sequence>MSVRLANRSFQYLIGLAKNMLVKVGQVTFPMDFVILEIEEDSKFPLIIGRPFLHTADAKKISILVGIKRLLDDLRVTNTATNVGYLDAKQNLVAVIILIKNILSISTRNFTSSLMLLVKKLLLLVLKVNATGMKVTTAERLQLLEEFMLTEKRSKTYKRKYKDFLKIKIT</sequence>
<keyword evidence="1" id="KW-0548">Nucleotidyltransferase</keyword>
<keyword evidence="1" id="KW-0695">RNA-directed DNA polymerase</keyword>
<protein>
    <submittedName>
        <fullName evidence="1">Reverse transcriptase domain-containing protein</fullName>
    </submittedName>
</protein>
<dbReference type="InterPro" id="IPR021109">
    <property type="entry name" value="Peptidase_aspartic_dom_sf"/>
</dbReference>
<dbReference type="Gene3D" id="2.40.70.10">
    <property type="entry name" value="Acid Proteases"/>
    <property type="match status" value="1"/>
</dbReference>
<gene>
    <name evidence="1" type="ORF">Tco_1016963</name>
</gene>
<evidence type="ECO:0000313" key="2">
    <source>
        <dbReference type="Proteomes" id="UP001151760"/>
    </source>
</evidence>
<reference evidence="1" key="1">
    <citation type="journal article" date="2022" name="Int. J. Mol. Sci.">
        <title>Draft Genome of Tanacetum Coccineum: Genomic Comparison of Closely Related Tanacetum-Family Plants.</title>
        <authorList>
            <person name="Yamashiro T."/>
            <person name="Shiraishi A."/>
            <person name="Nakayama K."/>
            <person name="Satake H."/>
        </authorList>
    </citation>
    <scope>NUCLEOTIDE SEQUENCE</scope>
</reference>
<keyword evidence="2" id="KW-1185">Reference proteome</keyword>
<evidence type="ECO:0000313" key="1">
    <source>
        <dbReference type="EMBL" id="GJT65483.1"/>
    </source>
</evidence>
<dbReference type="Proteomes" id="UP001151760">
    <property type="component" value="Unassembled WGS sequence"/>
</dbReference>
<dbReference type="GO" id="GO:0003964">
    <property type="term" value="F:RNA-directed DNA polymerase activity"/>
    <property type="evidence" value="ECO:0007669"/>
    <property type="project" value="UniProtKB-KW"/>
</dbReference>
<organism evidence="1 2">
    <name type="scientific">Tanacetum coccineum</name>
    <dbReference type="NCBI Taxonomy" id="301880"/>
    <lineage>
        <taxon>Eukaryota</taxon>
        <taxon>Viridiplantae</taxon>
        <taxon>Streptophyta</taxon>
        <taxon>Embryophyta</taxon>
        <taxon>Tracheophyta</taxon>
        <taxon>Spermatophyta</taxon>
        <taxon>Magnoliopsida</taxon>
        <taxon>eudicotyledons</taxon>
        <taxon>Gunneridae</taxon>
        <taxon>Pentapetalae</taxon>
        <taxon>asterids</taxon>
        <taxon>campanulids</taxon>
        <taxon>Asterales</taxon>
        <taxon>Asteraceae</taxon>
        <taxon>Asteroideae</taxon>
        <taxon>Anthemideae</taxon>
        <taxon>Anthemidinae</taxon>
        <taxon>Tanacetum</taxon>
    </lineage>
</organism>
<dbReference type="EMBL" id="BQNB010017634">
    <property type="protein sequence ID" value="GJT65483.1"/>
    <property type="molecule type" value="Genomic_DNA"/>
</dbReference>
<dbReference type="PANTHER" id="PTHR33067:SF9">
    <property type="entry name" value="RNA-DIRECTED DNA POLYMERASE"/>
    <property type="match status" value="1"/>
</dbReference>
<name>A0ABQ5FRH3_9ASTR</name>
<keyword evidence="1" id="KW-0808">Transferase</keyword>
<proteinExistence type="predicted"/>
<comment type="caution">
    <text evidence="1">The sequence shown here is derived from an EMBL/GenBank/DDBJ whole genome shotgun (WGS) entry which is preliminary data.</text>
</comment>